<dbReference type="InterPro" id="IPR051430">
    <property type="entry name" value="Fungal_TF_Env_Response"/>
</dbReference>
<dbReference type="CDD" id="cd00067">
    <property type="entry name" value="GAL4"/>
    <property type="match status" value="1"/>
</dbReference>
<dbReference type="Proteomes" id="UP000800035">
    <property type="component" value="Unassembled WGS sequence"/>
</dbReference>
<evidence type="ECO:0000256" key="4">
    <source>
        <dbReference type="ARBA" id="ARBA00023125"/>
    </source>
</evidence>
<evidence type="ECO:0000259" key="7">
    <source>
        <dbReference type="PROSITE" id="PS50048"/>
    </source>
</evidence>
<protein>
    <recommendedName>
        <fullName evidence="7">Zn(2)-C6 fungal-type domain-containing protein</fullName>
    </recommendedName>
</protein>
<evidence type="ECO:0000256" key="2">
    <source>
        <dbReference type="ARBA" id="ARBA00022833"/>
    </source>
</evidence>
<dbReference type="InterPro" id="IPR001138">
    <property type="entry name" value="Zn2Cys6_DnaBD"/>
</dbReference>
<dbReference type="PROSITE" id="PS50048">
    <property type="entry name" value="ZN2_CY6_FUNGAL_2"/>
    <property type="match status" value="1"/>
</dbReference>
<dbReference type="PANTHER" id="PTHR31944">
    <property type="entry name" value="HEME-RESPONSIVE ZINC FINGER TRANSCRIPTION FACTOR HAP1"/>
    <property type="match status" value="1"/>
</dbReference>
<dbReference type="OrthoDB" id="3014581at2759"/>
<dbReference type="SMART" id="SM00066">
    <property type="entry name" value="GAL4"/>
    <property type="match status" value="1"/>
</dbReference>
<feature type="domain" description="Zn(2)-C6 fungal-type" evidence="7">
    <location>
        <begin position="21"/>
        <end position="50"/>
    </location>
</feature>
<proteinExistence type="predicted"/>
<keyword evidence="1" id="KW-0479">Metal-binding</keyword>
<keyword evidence="5" id="KW-0804">Transcription</keyword>
<keyword evidence="3" id="KW-0805">Transcription regulation</keyword>
<evidence type="ECO:0000256" key="6">
    <source>
        <dbReference type="ARBA" id="ARBA00023242"/>
    </source>
</evidence>
<sequence length="97" mass="10938">MENTTQQHTPQRRRRRRPAVSCVLCRRRKIRCNREAPCSNCVKSKSACAYDSLPTSLSPLTNTSEADLVGRIRELEQQVQRVTAQPRLSQSGSPQSA</sequence>
<reference evidence="8" key="1">
    <citation type="journal article" date="2020" name="Stud. Mycol.">
        <title>101 Dothideomycetes genomes: a test case for predicting lifestyles and emergence of pathogens.</title>
        <authorList>
            <person name="Haridas S."/>
            <person name="Albert R."/>
            <person name="Binder M."/>
            <person name="Bloem J."/>
            <person name="Labutti K."/>
            <person name="Salamov A."/>
            <person name="Andreopoulos B."/>
            <person name="Baker S."/>
            <person name="Barry K."/>
            <person name="Bills G."/>
            <person name="Bluhm B."/>
            <person name="Cannon C."/>
            <person name="Castanera R."/>
            <person name="Culley D."/>
            <person name="Daum C."/>
            <person name="Ezra D."/>
            <person name="Gonzalez J."/>
            <person name="Henrissat B."/>
            <person name="Kuo A."/>
            <person name="Liang C."/>
            <person name="Lipzen A."/>
            <person name="Lutzoni F."/>
            <person name="Magnuson J."/>
            <person name="Mondo S."/>
            <person name="Nolan M."/>
            <person name="Ohm R."/>
            <person name="Pangilinan J."/>
            <person name="Park H.-J."/>
            <person name="Ramirez L."/>
            <person name="Alfaro M."/>
            <person name="Sun H."/>
            <person name="Tritt A."/>
            <person name="Yoshinaga Y."/>
            <person name="Zwiers L.-H."/>
            <person name="Turgeon B."/>
            <person name="Goodwin S."/>
            <person name="Spatafora J."/>
            <person name="Crous P."/>
            <person name="Grigoriev I."/>
        </authorList>
    </citation>
    <scope>NUCLEOTIDE SEQUENCE</scope>
    <source>
        <strain evidence="8">CBS 675.92</strain>
    </source>
</reference>
<organism evidence="8 9">
    <name type="scientific">Byssothecium circinans</name>
    <dbReference type="NCBI Taxonomy" id="147558"/>
    <lineage>
        <taxon>Eukaryota</taxon>
        <taxon>Fungi</taxon>
        <taxon>Dikarya</taxon>
        <taxon>Ascomycota</taxon>
        <taxon>Pezizomycotina</taxon>
        <taxon>Dothideomycetes</taxon>
        <taxon>Pleosporomycetidae</taxon>
        <taxon>Pleosporales</taxon>
        <taxon>Massarineae</taxon>
        <taxon>Massarinaceae</taxon>
        <taxon>Byssothecium</taxon>
    </lineage>
</organism>
<evidence type="ECO:0000256" key="5">
    <source>
        <dbReference type="ARBA" id="ARBA00023163"/>
    </source>
</evidence>
<keyword evidence="6" id="KW-0539">Nucleus</keyword>
<dbReference type="GO" id="GO:0001228">
    <property type="term" value="F:DNA-binding transcription activator activity, RNA polymerase II-specific"/>
    <property type="evidence" value="ECO:0007669"/>
    <property type="project" value="TreeGrafter"/>
</dbReference>
<dbReference type="InterPro" id="IPR036864">
    <property type="entry name" value="Zn2-C6_fun-type_DNA-bd_sf"/>
</dbReference>
<keyword evidence="9" id="KW-1185">Reference proteome</keyword>
<gene>
    <name evidence="8" type="ORF">CC80DRAFT_317587</name>
</gene>
<evidence type="ECO:0000313" key="8">
    <source>
        <dbReference type="EMBL" id="KAF1948366.1"/>
    </source>
</evidence>
<dbReference type="GO" id="GO:0005634">
    <property type="term" value="C:nucleus"/>
    <property type="evidence" value="ECO:0007669"/>
    <property type="project" value="TreeGrafter"/>
</dbReference>
<dbReference type="EMBL" id="ML977061">
    <property type="protein sequence ID" value="KAF1948366.1"/>
    <property type="molecule type" value="Genomic_DNA"/>
</dbReference>
<keyword evidence="2" id="KW-0862">Zinc</keyword>
<dbReference type="GO" id="GO:0008270">
    <property type="term" value="F:zinc ion binding"/>
    <property type="evidence" value="ECO:0007669"/>
    <property type="project" value="InterPro"/>
</dbReference>
<name>A0A6A5TC62_9PLEO</name>
<accession>A0A6A5TC62</accession>
<dbReference type="Pfam" id="PF00172">
    <property type="entry name" value="Zn_clus"/>
    <property type="match status" value="1"/>
</dbReference>
<dbReference type="GO" id="GO:0000978">
    <property type="term" value="F:RNA polymerase II cis-regulatory region sequence-specific DNA binding"/>
    <property type="evidence" value="ECO:0007669"/>
    <property type="project" value="TreeGrafter"/>
</dbReference>
<dbReference type="AlphaFoldDB" id="A0A6A5TC62"/>
<dbReference type="SUPFAM" id="SSF57701">
    <property type="entry name" value="Zn2/Cys6 DNA-binding domain"/>
    <property type="match status" value="1"/>
</dbReference>
<evidence type="ECO:0000256" key="3">
    <source>
        <dbReference type="ARBA" id="ARBA00023015"/>
    </source>
</evidence>
<evidence type="ECO:0000256" key="1">
    <source>
        <dbReference type="ARBA" id="ARBA00022723"/>
    </source>
</evidence>
<dbReference type="Gene3D" id="4.10.240.10">
    <property type="entry name" value="Zn(2)-C6 fungal-type DNA-binding domain"/>
    <property type="match status" value="1"/>
</dbReference>
<dbReference type="PROSITE" id="PS00463">
    <property type="entry name" value="ZN2_CY6_FUNGAL_1"/>
    <property type="match status" value="1"/>
</dbReference>
<keyword evidence="4" id="KW-0238">DNA-binding</keyword>
<evidence type="ECO:0000313" key="9">
    <source>
        <dbReference type="Proteomes" id="UP000800035"/>
    </source>
</evidence>
<dbReference type="PANTHER" id="PTHR31944:SF131">
    <property type="entry name" value="HEME-RESPONSIVE ZINC FINGER TRANSCRIPTION FACTOR HAP1"/>
    <property type="match status" value="1"/>
</dbReference>